<reference evidence="2" key="1">
    <citation type="submission" date="2022-06" db="EMBL/GenBank/DDBJ databases">
        <title>Genome sequence of Phormidium yuhuli AB48 isolated from an industrial photobioreactor environment.</title>
        <authorList>
            <person name="Qiu Y."/>
            <person name="Noonan A.J.C."/>
            <person name="Dofher K."/>
            <person name="Koch M."/>
            <person name="Kieft B."/>
            <person name="Lin X."/>
            <person name="Ziels R.M."/>
            <person name="Hallam S.J."/>
        </authorList>
    </citation>
    <scope>NUCLEOTIDE SEQUENCE</scope>
    <source>
        <strain evidence="2">AB48</strain>
    </source>
</reference>
<proteinExistence type="predicted"/>
<accession>A0ABY5AMC8</accession>
<dbReference type="NCBIfam" id="TIGR02595">
    <property type="entry name" value="PEP_CTERM"/>
    <property type="match status" value="1"/>
</dbReference>
<feature type="chain" id="PRO_5045582810" evidence="1">
    <location>
        <begin position="25"/>
        <end position="278"/>
    </location>
</feature>
<feature type="signal peptide" evidence="1">
    <location>
        <begin position="1"/>
        <end position="24"/>
    </location>
</feature>
<name>A0ABY5AMC8_9CYAN</name>
<dbReference type="InterPro" id="IPR013424">
    <property type="entry name" value="Ice-binding_C"/>
</dbReference>
<dbReference type="EMBL" id="CP098611">
    <property type="protein sequence ID" value="USR89409.1"/>
    <property type="molecule type" value="Genomic_DNA"/>
</dbReference>
<dbReference type="Proteomes" id="UP001056708">
    <property type="component" value="Chromosome"/>
</dbReference>
<protein>
    <submittedName>
        <fullName evidence="2">PEP-CTERM sorting domain-containing protein</fullName>
    </submittedName>
</protein>
<gene>
    <name evidence="2" type="ORF">NEA10_10940</name>
</gene>
<organism evidence="2 3">
    <name type="scientific">Phormidium yuhuli AB48</name>
    <dbReference type="NCBI Taxonomy" id="2940671"/>
    <lineage>
        <taxon>Bacteria</taxon>
        <taxon>Bacillati</taxon>
        <taxon>Cyanobacteriota</taxon>
        <taxon>Cyanophyceae</taxon>
        <taxon>Oscillatoriophycideae</taxon>
        <taxon>Oscillatoriales</taxon>
        <taxon>Oscillatoriaceae</taxon>
        <taxon>Phormidium</taxon>
        <taxon>Phormidium yuhuli</taxon>
    </lineage>
</organism>
<dbReference type="RefSeq" id="WP_252659842.1">
    <property type="nucleotide sequence ID" value="NZ_CP098611.1"/>
</dbReference>
<keyword evidence="3" id="KW-1185">Reference proteome</keyword>
<evidence type="ECO:0000256" key="1">
    <source>
        <dbReference type="SAM" id="SignalP"/>
    </source>
</evidence>
<evidence type="ECO:0000313" key="2">
    <source>
        <dbReference type="EMBL" id="USR89409.1"/>
    </source>
</evidence>
<keyword evidence="1" id="KW-0732">Signal</keyword>
<evidence type="ECO:0000313" key="3">
    <source>
        <dbReference type="Proteomes" id="UP001056708"/>
    </source>
</evidence>
<sequence length="278" mass="29907">MQLRTAISYTAPLLSASLALGVLAAPATAASLNPGEMFGTGGLLFTEDTKVTFTFGNTFGAYVSSLALYEVNGSTTTQVQSLFTEQWAADQGHVSSNNDWIGTCGQEGSAIANCTASFVFKANVEYALGLTSWFRTGSDNVAGEFINTVFSTDRLNSFRDNNLRRNSNGQETQQFLFGSHGTAVYSGDTDGMSNMFLEPNDEYAFYNPEGYTSGNPLAGLLALGIDDRGNRNDRDFQDMVFWAQAERVGSRDVPEPSAILGLTAMAGGLAALRRRRHS</sequence>